<dbReference type="OrthoDB" id="15498at10239"/>
<keyword evidence="2" id="KW-1133">Transmembrane helix</keyword>
<feature type="coiled-coil region" evidence="1">
    <location>
        <begin position="72"/>
        <end position="99"/>
    </location>
</feature>
<evidence type="ECO:0000313" key="3">
    <source>
        <dbReference type="EMBL" id="AIW03791.1"/>
    </source>
</evidence>
<proteinExistence type="predicted"/>
<reference evidence="3 4" key="1">
    <citation type="journal article" date="2015" name="Genome Announc.">
        <title>Complete Genome Sequence of Citrobacter freundii Myophage Moogle.</title>
        <authorList>
            <person name="Nguyen Q.T."/>
            <person name="Luna A.J."/>
            <person name="Hernandez A.C."/>
            <person name="Kuty Everett G.F."/>
        </authorList>
    </citation>
    <scope>NUCLEOTIDE SEQUENCE [LARGE SCALE GENOMIC DNA]</scope>
</reference>
<keyword evidence="1" id="KW-0175">Coiled coil</keyword>
<keyword evidence="4" id="KW-1185">Reference proteome</keyword>
<organism evidence="3 4">
    <name type="scientific">Citrobacter phage Moogle</name>
    <dbReference type="NCBI Taxonomy" id="1540094"/>
    <lineage>
        <taxon>Viruses</taxon>
        <taxon>Duplodnaviria</taxon>
        <taxon>Heunggongvirae</taxon>
        <taxon>Uroviricota</taxon>
        <taxon>Caudoviricetes</taxon>
        <taxon>Andersonviridae</taxon>
        <taxon>Ounavirinae</taxon>
        <taxon>Mooglevirus</taxon>
        <taxon>Mooglevirus moogle</taxon>
    </lineage>
</organism>
<dbReference type="EMBL" id="KM236239">
    <property type="protein sequence ID" value="AIW03791.1"/>
    <property type="molecule type" value="Genomic_DNA"/>
</dbReference>
<feature type="transmembrane region" description="Helical" evidence="2">
    <location>
        <begin position="12"/>
        <end position="29"/>
    </location>
</feature>
<evidence type="ECO:0000256" key="2">
    <source>
        <dbReference type="SAM" id="Phobius"/>
    </source>
</evidence>
<gene>
    <name evidence="3" type="ORF">CPT_Moogle54</name>
</gene>
<evidence type="ECO:0000313" key="4">
    <source>
        <dbReference type="Proteomes" id="UP000030203"/>
    </source>
</evidence>
<name>A0A0A0RT95_9CAUD</name>
<evidence type="ECO:0000256" key="1">
    <source>
        <dbReference type="SAM" id="Coils"/>
    </source>
</evidence>
<dbReference type="KEGG" id="vg:24573993"/>
<accession>A0A0A0RT95</accession>
<keyword evidence="2" id="KW-0472">Membrane</keyword>
<protein>
    <submittedName>
        <fullName evidence="3">Putative holin</fullName>
    </submittedName>
</protein>
<dbReference type="GeneID" id="24573993"/>
<sequence length="124" mass="13792">MKWLEDAFKNNIGAIVVGIFSVIGMYTTMQVSDGKQEVSINTKLQQLDSYSKGNYSAIRDLQSDMRLLQLGMENQKVQLENVKGENAKLTKTLDKFSDSVNNLAQSVSALQAITEQNTQGTKKK</sequence>
<keyword evidence="2" id="KW-0812">Transmembrane</keyword>
<dbReference type="RefSeq" id="YP_009145697.1">
    <property type="nucleotide sequence ID" value="NC_027293.1"/>
</dbReference>
<dbReference type="Proteomes" id="UP000030203">
    <property type="component" value="Segment"/>
</dbReference>